<dbReference type="CDD" id="cd00167">
    <property type="entry name" value="SANT"/>
    <property type="match status" value="3"/>
</dbReference>
<reference evidence="6" key="1">
    <citation type="submission" date="2006-10" db="EMBL/GenBank/DDBJ databases">
        <authorList>
            <person name="Amadeo P."/>
            <person name="Zhao Q."/>
            <person name="Wortman J."/>
            <person name="Fraser-Liggett C."/>
            <person name="Carlton J."/>
        </authorList>
    </citation>
    <scope>NUCLEOTIDE SEQUENCE</scope>
    <source>
        <strain evidence="6">G3</strain>
    </source>
</reference>
<dbReference type="InterPro" id="IPR050560">
    <property type="entry name" value="MYB_TF"/>
</dbReference>
<evidence type="ECO:0000256" key="1">
    <source>
        <dbReference type="ARBA" id="ARBA00022737"/>
    </source>
</evidence>
<dbReference type="RefSeq" id="XP_001293143.1">
    <property type="nucleotide sequence ID" value="XM_001293142.1"/>
</dbReference>
<dbReference type="InterPro" id="IPR001005">
    <property type="entry name" value="SANT/Myb"/>
</dbReference>
<feature type="compositionally biased region" description="Low complexity" evidence="3">
    <location>
        <begin position="206"/>
        <end position="221"/>
    </location>
</feature>
<evidence type="ECO:0000256" key="3">
    <source>
        <dbReference type="SAM" id="MobiDB-lite"/>
    </source>
</evidence>
<name>A2GRK5_TRIV3</name>
<accession>A2GRK5</accession>
<dbReference type="eggNOG" id="KOG0048">
    <property type="taxonomic scope" value="Eukaryota"/>
</dbReference>
<dbReference type="OrthoDB" id="2143914at2759"/>
<dbReference type="SMART" id="SM00717">
    <property type="entry name" value="SANT"/>
    <property type="match status" value="3"/>
</dbReference>
<reference evidence="6" key="2">
    <citation type="journal article" date="2007" name="Science">
        <title>Draft genome sequence of the sexually transmitted pathogen Trichomonas vaginalis.</title>
        <authorList>
            <person name="Carlton J.M."/>
            <person name="Hirt R.P."/>
            <person name="Silva J.C."/>
            <person name="Delcher A.L."/>
            <person name="Schatz M."/>
            <person name="Zhao Q."/>
            <person name="Wortman J.R."/>
            <person name="Bidwell S.L."/>
            <person name="Alsmark U.C.M."/>
            <person name="Besteiro S."/>
            <person name="Sicheritz-Ponten T."/>
            <person name="Noel C.J."/>
            <person name="Dacks J.B."/>
            <person name="Foster P.G."/>
            <person name="Simillion C."/>
            <person name="Van de Peer Y."/>
            <person name="Miranda-Saavedra D."/>
            <person name="Barton G.J."/>
            <person name="Westrop G.D."/>
            <person name="Mueller S."/>
            <person name="Dessi D."/>
            <person name="Fiori P.L."/>
            <person name="Ren Q."/>
            <person name="Paulsen I."/>
            <person name="Zhang H."/>
            <person name="Bastida-Corcuera F.D."/>
            <person name="Simoes-Barbosa A."/>
            <person name="Brown M.T."/>
            <person name="Hayes R.D."/>
            <person name="Mukherjee M."/>
            <person name="Okumura C.Y."/>
            <person name="Schneider R."/>
            <person name="Smith A.J."/>
            <person name="Vanacova S."/>
            <person name="Villalvazo M."/>
            <person name="Haas B.J."/>
            <person name="Pertea M."/>
            <person name="Feldblyum T.V."/>
            <person name="Utterback T.R."/>
            <person name="Shu C.L."/>
            <person name="Osoegawa K."/>
            <person name="de Jong P.J."/>
            <person name="Hrdy I."/>
            <person name="Horvathova L."/>
            <person name="Zubacova Z."/>
            <person name="Dolezal P."/>
            <person name="Malik S.B."/>
            <person name="Logsdon J.M. Jr."/>
            <person name="Henze K."/>
            <person name="Gupta A."/>
            <person name="Wang C.C."/>
            <person name="Dunne R.L."/>
            <person name="Upcroft J.A."/>
            <person name="Upcroft P."/>
            <person name="White O."/>
            <person name="Salzberg S.L."/>
            <person name="Tang P."/>
            <person name="Chiu C.-H."/>
            <person name="Lee Y.-S."/>
            <person name="Embley T.M."/>
            <person name="Coombs G.H."/>
            <person name="Mottram J.C."/>
            <person name="Tachezy J."/>
            <person name="Fraser-Liggett C.M."/>
            <person name="Johnson P.J."/>
        </authorList>
    </citation>
    <scope>NUCLEOTIDE SEQUENCE [LARGE SCALE GENOMIC DNA]</scope>
    <source>
        <strain evidence="6">G3</strain>
    </source>
</reference>
<keyword evidence="1" id="KW-0677">Repeat</keyword>
<dbReference type="STRING" id="5722.A2GRK5"/>
<dbReference type="GO" id="GO:0000981">
    <property type="term" value="F:DNA-binding transcription factor activity, RNA polymerase II-specific"/>
    <property type="evidence" value="ECO:0000318"/>
    <property type="project" value="GO_Central"/>
</dbReference>
<dbReference type="InterPro" id="IPR017930">
    <property type="entry name" value="Myb_dom"/>
</dbReference>
<dbReference type="VEuPathDB" id="TrichDB:TVAGG3_0251210"/>
<organism evidence="6 7">
    <name type="scientific">Trichomonas vaginalis (strain ATCC PRA-98 / G3)</name>
    <dbReference type="NCBI Taxonomy" id="412133"/>
    <lineage>
        <taxon>Eukaryota</taxon>
        <taxon>Metamonada</taxon>
        <taxon>Parabasalia</taxon>
        <taxon>Trichomonadida</taxon>
        <taxon>Trichomonadidae</taxon>
        <taxon>Trichomonas</taxon>
    </lineage>
</organism>
<dbReference type="FunFam" id="1.10.10.60:FF:000010">
    <property type="entry name" value="Transcriptional activator Myb isoform A"/>
    <property type="match status" value="1"/>
</dbReference>
<dbReference type="PANTHER" id="PTHR45614">
    <property type="entry name" value="MYB PROTEIN-RELATED"/>
    <property type="match status" value="1"/>
</dbReference>
<feature type="domain" description="HTH myb-type" evidence="5">
    <location>
        <begin position="124"/>
        <end position="178"/>
    </location>
</feature>
<evidence type="ECO:0000313" key="6">
    <source>
        <dbReference type="EMBL" id="EAX80213.1"/>
    </source>
</evidence>
<dbReference type="Pfam" id="PF00249">
    <property type="entry name" value="Myb_DNA-binding"/>
    <property type="match status" value="3"/>
</dbReference>
<keyword evidence="2 6" id="KW-0238">DNA-binding</keyword>
<dbReference type="InterPro" id="IPR009057">
    <property type="entry name" value="Homeodomain-like_sf"/>
</dbReference>
<proteinExistence type="predicted"/>
<sequence length="341" mass="38508">MSRSSGLSSKAPTRARTRVSTKTSQTTWTEEEDNILSQLMENEKIANPEIFAKKFPNKTQQQVMDRWNKVLNPELIKGSWTTEEDEIITQWVNEHGARNWSSLAATLPGRLGKQCRERWVNNLSPDLVHQPWSAEEDKILIEHQQKWGNKWAKIAQLLPGRTDNSVKNRWNSSLKRKLERIARGEAPVNKRGRKPKRASNAPDVAPIIESKSSISISIPEPENLEDIPNHDSTEDEKPKITSEKEDKSPSQDESSKEIPKPDLAGVDLSIPSPAIQTPLLMSPFMQMSPILMKDSPFFPLWSPGSNSDLKPSTILKSPLPFSLDKNEALDTNKATDLKFFS</sequence>
<dbReference type="AlphaFoldDB" id="A2GRK5"/>
<gene>
    <name evidence="6" type="ORF">TVAG_413630</name>
</gene>
<evidence type="ECO:0000313" key="7">
    <source>
        <dbReference type="Proteomes" id="UP000001542"/>
    </source>
</evidence>
<feature type="domain" description="Myb-like" evidence="4">
    <location>
        <begin position="72"/>
        <end position="123"/>
    </location>
</feature>
<protein>
    <submittedName>
        <fullName evidence="6">Myb-like DNA-binding domain containing protein</fullName>
    </submittedName>
</protein>
<dbReference type="PANTHER" id="PTHR45614:SF25">
    <property type="entry name" value="MYB PROTEIN"/>
    <property type="match status" value="1"/>
</dbReference>
<feature type="compositionally biased region" description="Polar residues" evidence="3">
    <location>
        <begin position="162"/>
        <end position="173"/>
    </location>
</feature>
<evidence type="ECO:0000256" key="2">
    <source>
        <dbReference type="ARBA" id="ARBA00023125"/>
    </source>
</evidence>
<feature type="domain" description="Myb-like" evidence="4">
    <location>
        <begin position="124"/>
        <end position="174"/>
    </location>
</feature>
<dbReference type="KEGG" id="tva:4737656"/>
<dbReference type="GO" id="GO:0000978">
    <property type="term" value="F:RNA polymerase II cis-regulatory region sequence-specific DNA binding"/>
    <property type="evidence" value="ECO:0000318"/>
    <property type="project" value="GO_Central"/>
</dbReference>
<evidence type="ECO:0000259" key="4">
    <source>
        <dbReference type="PROSITE" id="PS50090"/>
    </source>
</evidence>
<feature type="region of interest" description="Disordered" evidence="3">
    <location>
        <begin position="162"/>
        <end position="269"/>
    </location>
</feature>
<dbReference type="Proteomes" id="UP000001542">
    <property type="component" value="Unassembled WGS sequence"/>
</dbReference>
<keyword evidence="7" id="KW-1185">Reference proteome</keyword>
<dbReference type="InParanoid" id="A2GRK5"/>
<feature type="compositionally biased region" description="Basic and acidic residues" evidence="3">
    <location>
        <begin position="227"/>
        <end position="260"/>
    </location>
</feature>
<dbReference type="GO" id="GO:0005634">
    <property type="term" value="C:nucleus"/>
    <property type="evidence" value="ECO:0000318"/>
    <property type="project" value="GO_Central"/>
</dbReference>
<feature type="domain" description="HTH myb-type" evidence="5">
    <location>
        <begin position="72"/>
        <end position="119"/>
    </location>
</feature>
<feature type="region of interest" description="Disordered" evidence="3">
    <location>
        <begin position="1"/>
        <end position="31"/>
    </location>
</feature>
<dbReference type="EMBL" id="DS119013">
    <property type="protein sequence ID" value="EAX80213.1"/>
    <property type="molecule type" value="Genomic_DNA"/>
</dbReference>
<dbReference type="SMR" id="A2GRK5"/>
<dbReference type="SUPFAM" id="SSF46689">
    <property type="entry name" value="Homeodomain-like"/>
    <property type="match status" value="2"/>
</dbReference>
<dbReference type="Gene3D" id="1.10.10.60">
    <property type="entry name" value="Homeodomain-like"/>
    <property type="match status" value="3"/>
</dbReference>
<evidence type="ECO:0000259" key="5">
    <source>
        <dbReference type="PROSITE" id="PS51294"/>
    </source>
</evidence>
<feature type="domain" description="Myb-like" evidence="4">
    <location>
        <begin position="20"/>
        <end position="71"/>
    </location>
</feature>
<dbReference type="GO" id="GO:0006355">
    <property type="term" value="P:regulation of DNA-templated transcription"/>
    <property type="evidence" value="ECO:0000318"/>
    <property type="project" value="GO_Central"/>
</dbReference>
<dbReference type="PROSITE" id="PS50090">
    <property type="entry name" value="MYB_LIKE"/>
    <property type="match status" value="3"/>
</dbReference>
<dbReference type="PROSITE" id="PS51294">
    <property type="entry name" value="HTH_MYB"/>
    <property type="match status" value="2"/>
</dbReference>
<feature type="compositionally biased region" description="Polar residues" evidence="3">
    <location>
        <begin position="1"/>
        <end position="11"/>
    </location>
</feature>
<dbReference type="VEuPathDB" id="TrichDB:TVAG_413630"/>